<evidence type="ECO:0000259" key="4">
    <source>
        <dbReference type="SMART" id="SM00478"/>
    </source>
</evidence>
<evidence type="ECO:0000256" key="3">
    <source>
        <dbReference type="ARBA" id="ARBA00044632"/>
    </source>
</evidence>
<dbReference type="CDD" id="cd00056">
    <property type="entry name" value="ENDO3c"/>
    <property type="match status" value="1"/>
</dbReference>
<dbReference type="AlphaFoldDB" id="A0A0G0LDN4"/>
<gene>
    <name evidence="5" type="ORF">UT08_C0002G0057</name>
</gene>
<evidence type="ECO:0000256" key="1">
    <source>
        <dbReference type="ARBA" id="ARBA00010679"/>
    </source>
</evidence>
<evidence type="ECO:0000256" key="2">
    <source>
        <dbReference type="ARBA" id="ARBA00012720"/>
    </source>
</evidence>
<comment type="similarity">
    <text evidence="1">Belongs to the type-1 OGG1 family.</text>
</comment>
<dbReference type="EMBL" id="LBVL01000002">
    <property type="protein sequence ID" value="KKQ86035.1"/>
    <property type="molecule type" value="Genomic_DNA"/>
</dbReference>
<dbReference type="SUPFAM" id="SSF48150">
    <property type="entry name" value="DNA-glycosylase"/>
    <property type="match status" value="1"/>
</dbReference>
<dbReference type="Pfam" id="PF00730">
    <property type="entry name" value="HhH-GPD"/>
    <property type="match status" value="1"/>
</dbReference>
<reference evidence="5 6" key="1">
    <citation type="journal article" date="2015" name="Nature">
        <title>rRNA introns, odd ribosomes, and small enigmatic genomes across a large radiation of phyla.</title>
        <authorList>
            <person name="Brown C.T."/>
            <person name="Hug L.A."/>
            <person name="Thomas B.C."/>
            <person name="Sharon I."/>
            <person name="Castelle C.J."/>
            <person name="Singh A."/>
            <person name="Wilkins M.J."/>
            <person name="Williams K.H."/>
            <person name="Banfield J.F."/>
        </authorList>
    </citation>
    <scope>NUCLEOTIDE SEQUENCE [LARGE SCALE GENOMIC DNA]</scope>
</reference>
<dbReference type="Gene3D" id="1.10.340.30">
    <property type="entry name" value="Hypothetical protein, domain 2"/>
    <property type="match status" value="1"/>
</dbReference>
<dbReference type="Gene3D" id="3.30.310.20">
    <property type="entry name" value="DNA-3-methyladenine glycosylase AlkA, N-terminal domain"/>
    <property type="match status" value="1"/>
</dbReference>
<proteinExistence type="inferred from homology"/>
<dbReference type="STRING" id="1618570.UT08_C0002G0057"/>
<protein>
    <recommendedName>
        <fullName evidence="2">DNA-(apurinic or apyrimidinic site) lyase</fullName>
        <ecNumber evidence="2">4.2.99.18</ecNumber>
    </recommendedName>
</protein>
<dbReference type="EC" id="4.2.99.18" evidence="2"/>
<dbReference type="PANTHER" id="PTHR10242">
    <property type="entry name" value="8-OXOGUANINE DNA GLYCOSYLASE"/>
    <property type="match status" value="1"/>
</dbReference>
<dbReference type="PATRIC" id="fig|1618570.3.peg.223"/>
<dbReference type="Proteomes" id="UP000034081">
    <property type="component" value="Unassembled WGS sequence"/>
</dbReference>
<comment type="catalytic activity">
    <reaction evidence="3">
        <text>2'-deoxyribonucleotide-(2'-deoxyribose 5'-phosphate)-2'-deoxyribonucleotide-DNA = a 3'-end 2'-deoxyribonucleotide-(2,3-dehydro-2,3-deoxyribose 5'-phosphate)-DNA + a 5'-end 5'-phospho-2'-deoxyribonucleoside-DNA + H(+)</text>
        <dbReference type="Rhea" id="RHEA:66592"/>
        <dbReference type="Rhea" id="RHEA-COMP:13180"/>
        <dbReference type="Rhea" id="RHEA-COMP:16897"/>
        <dbReference type="Rhea" id="RHEA-COMP:17067"/>
        <dbReference type="ChEBI" id="CHEBI:15378"/>
        <dbReference type="ChEBI" id="CHEBI:136412"/>
        <dbReference type="ChEBI" id="CHEBI:157695"/>
        <dbReference type="ChEBI" id="CHEBI:167181"/>
        <dbReference type="EC" id="4.2.99.18"/>
    </reaction>
</comment>
<accession>A0A0G0LDN4</accession>
<dbReference type="InterPro" id="IPR011257">
    <property type="entry name" value="DNA_glycosylase"/>
</dbReference>
<dbReference type="GO" id="GO:0006284">
    <property type="term" value="P:base-excision repair"/>
    <property type="evidence" value="ECO:0007669"/>
    <property type="project" value="InterPro"/>
</dbReference>
<comment type="caution">
    <text evidence="5">The sequence shown here is derived from an EMBL/GenBank/DDBJ whole genome shotgun (WGS) entry which is preliminary data.</text>
</comment>
<feature type="domain" description="HhH-GPD" evidence="4">
    <location>
        <begin position="138"/>
        <end position="298"/>
    </location>
</feature>
<dbReference type="GO" id="GO:0140078">
    <property type="term" value="F:class I DNA-(apurinic or apyrimidinic site) endonuclease activity"/>
    <property type="evidence" value="ECO:0007669"/>
    <property type="project" value="UniProtKB-EC"/>
</dbReference>
<organism evidence="5 6">
    <name type="scientific">Candidatus Woesebacteria bacterium GW2011_GWB1_38_8</name>
    <dbReference type="NCBI Taxonomy" id="1618570"/>
    <lineage>
        <taxon>Bacteria</taxon>
        <taxon>Candidatus Woeseibacteriota</taxon>
    </lineage>
</organism>
<dbReference type="InterPro" id="IPR023170">
    <property type="entry name" value="HhH_base_excis_C"/>
</dbReference>
<name>A0A0G0LDN4_9BACT</name>
<evidence type="ECO:0000313" key="5">
    <source>
        <dbReference type="EMBL" id="KKQ86035.1"/>
    </source>
</evidence>
<dbReference type="InterPro" id="IPR003265">
    <property type="entry name" value="HhH-GPD_domain"/>
</dbReference>
<dbReference type="InterPro" id="IPR052054">
    <property type="entry name" value="Oxidative_DNA_repair_enzyme"/>
</dbReference>
<dbReference type="PANTHER" id="PTHR10242:SF2">
    <property type="entry name" value="N-GLYCOSYLASE_DNA LYASE"/>
    <property type="match status" value="1"/>
</dbReference>
<sequence length="320" mass="37202">MIYKNTTTVSIPDKSQPYNFDFFLTHYVFAPWAIEGKEIVRLFKLDSGKFVLTRTGYKEKPKPQLFINLQSKTNPKDEEQRKLIELLSWIFAVNENVKYFYEVVCQKDPVLKTASEEIYGAHLRTDPYVFESVLGVIVAQNVLFKRIYEMNRLLCEKFGEKQIFNTKTYYTFPTPEKLAKADITEIRACKVGYRDKYIKGVAEKIVKENINLDDLRKLDDIEKIREKLIELPGVGPYTADLTIGIGFRLPTFHLDLFSREALYQFYFNGKVVPDEKLRGFADKSWGKWKHLVMLLLTTNTDTWAKKLGLPFRLKSGAKSG</sequence>
<dbReference type="SMART" id="SM00478">
    <property type="entry name" value="ENDO3c"/>
    <property type="match status" value="1"/>
</dbReference>
<evidence type="ECO:0000313" key="6">
    <source>
        <dbReference type="Proteomes" id="UP000034081"/>
    </source>
</evidence>
<dbReference type="InterPro" id="IPR037046">
    <property type="entry name" value="AlkA_N_sf"/>
</dbReference>
<dbReference type="Gene3D" id="1.10.1670.10">
    <property type="entry name" value="Helix-hairpin-Helix base-excision DNA repair enzymes (C-terminal)"/>
    <property type="match status" value="1"/>
</dbReference>